<dbReference type="InterPro" id="IPR025295">
    <property type="entry name" value="eCIS_core_dom"/>
</dbReference>
<comment type="caution">
    <text evidence="2">The sequence shown here is derived from an EMBL/GenBank/DDBJ whole genome shotgun (WGS) entry which is preliminary data.</text>
</comment>
<proteinExistence type="predicted"/>
<feature type="domain" description="eCIS core" evidence="1">
    <location>
        <begin position="44"/>
        <end position="103"/>
    </location>
</feature>
<sequence length="154" mass="16478">MASRTNIYAYVGGNPISLIDPFGLRALTECEKGIIGPHLPNVNLDKIDVQEGIPKIAQMFGASGADAWTFKNTIYLGVPDAPDTKEGITLLTHEVTHSDQYRSMSLLGMGLSYGAMHLIFGYTNNPFEVDARAKASAVRAQMDKAGGDPCGCGK</sequence>
<dbReference type="AlphaFoldDB" id="A0A4R5TPQ3"/>
<reference evidence="2 3" key="1">
    <citation type="submission" date="2019-03" db="EMBL/GenBank/DDBJ databases">
        <title>Luteimonas zhaokaii sp.nov., isolated from the rectal contents of Plateau pika in Yushu, Qinghai Province, China.</title>
        <authorList>
            <person name="Zhang G."/>
        </authorList>
    </citation>
    <scope>NUCLEOTIDE SEQUENCE [LARGE SCALE GENOMIC DNA]</scope>
    <source>
        <strain evidence="2 3">B9</strain>
    </source>
</reference>
<name>A0A4R5TPQ3_9GAMM</name>
<keyword evidence="3" id="KW-1185">Reference proteome</keyword>
<evidence type="ECO:0000313" key="2">
    <source>
        <dbReference type="EMBL" id="TDK23151.1"/>
    </source>
</evidence>
<accession>A0A4R5TPQ3</accession>
<dbReference type="Pfam" id="PF13699">
    <property type="entry name" value="eCIS_core"/>
    <property type="match status" value="1"/>
</dbReference>
<dbReference type="EMBL" id="SMTF01000010">
    <property type="protein sequence ID" value="TDK23151.1"/>
    <property type="molecule type" value="Genomic_DNA"/>
</dbReference>
<gene>
    <name evidence="2" type="ORF">E2F46_12380</name>
</gene>
<evidence type="ECO:0000259" key="1">
    <source>
        <dbReference type="Pfam" id="PF13699"/>
    </source>
</evidence>
<dbReference type="OrthoDB" id="9815414at2"/>
<organism evidence="2 3">
    <name type="scientific">Luteimonas aestuarii</name>
    <dbReference type="NCBI Taxonomy" id="453837"/>
    <lineage>
        <taxon>Bacteria</taxon>
        <taxon>Pseudomonadati</taxon>
        <taxon>Pseudomonadota</taxon>
        <taxon>Gammaproteobacteria</taxon>
        <taxon>Lysobacterales</taxon>
        <taxon>Lysobacteraceae</taxon>
        <taxon>Luteimonas</taxon>
    </lineage>
</organism>
<protein>
    <submittedName>
        <fullName evidence="2">DUF4157 domain-containing protein</fullName>
    </submittedName>
</protein>
<evidence type="ECO:0000313" key="3">
    <source>
        <dbReference type="Proteomes" id="UP000294796"/>
    </source>
</evidence>
<dbReference type="Proteomes" id="UP000294796">
    <property type="component" value="Unassembled WGS sequence"/>
</dbReference>